<dbReference type="AlphaFoldDB" id="A0A072PR08"/>
<protein>
    <recommendedName>
        <fullName evidence="4">Ecp2 effector protein domain-containing protein</fullName>
    </recommendedName>
</protein>
<evidence type="ECO:0000313" key="2">
    <source>
        <dbReference type="EMBL" id="KEF57965.1"/>
    </source>
</evidence>
<evidence type="ECO:0008006" key="4">
    <source>
        <dbReference type="Google" id="ProtNLM"/>
    </source>
</evidence>
<evidence type="ECO:0000256" key="1">
    <source>
        <dbReference type="SAM" id="SignalP"/>
    </source>
</evidence>
<keyword evidence="3" id="KW-1185">Reference proteome</keyword>
<reference evidence="2 3" key="1">
    <citation type="submission" date="2013-03" db="EMBL/GenBank/DDBJ databases">
        <title>The Genome Sequence of Exophiala aquamarina CBS 119918.</title>
        <authorList>
            <consortium name="The Broad Institute Genomics Platform"/>
            <person name="Cuomo C."/>
            <person name="de Hoog S."/>
            <person name="Gorbushina A."/>
            <person name="Walker B."/>
            <person name="Young S.K."/>
            <person name="Zeng Q."/>
            <person name="Gargeya S."/>
            <person name="Fitzgerald M."/>
            <person name="Haas B."/>
            <person name="Abouelleil A."/>
            <person name="Allen A.W."/>
            <person name="Alvarado L."/>
            <person name="Arachchi H.M."/>
            <person name="Berlin A.M."/>
            <person name="Chapman S.B."/>
            <person name="Gainer-Dewar J."/>
            <person name="Goldberg J."/>
            <person name="Griggs A."/>
            <person name="Gujja S."/>
            <person name="Hansen M."/>
            <person name="Howarth C."/>
            <person name="Imamovic A."/>
            <person name="Ireland A."/>
            <person name="Larimer J."/>
            <person name="McCowan C."/>
            <person name="Murphy C."/>
            <person name="Pearson M."/>
            <person name="Poon T.W."/>
            <person name="Priest M."/>
            <person name="Roberts A."/>
            <person name="Saif S."/>
            <person name="Shea T."/>
            <person name="Sisk P."/>
            <person name="Sykes S."/>
            <person name="Wortman J."/>
            <person name="Nusbaum C."/>
            <person name="Birren B."/>
        </authorList>
    </citation>
    <scope>NUCLEOTIDE SEQUENCE [LARGE SCALE GENOMIC DNA]</scope>
    <source>
        <strain evidence="2 3">CBS 119918</strain>
    </source>
</reference>
<proteinExistence type="predicted"/>
<dbReference type="VEuPathDB" id="FungiDB:A1O9_05887"/>
<dbReference type="OrthoDB" id="4118304at2759"/>
<evidence type="ECO:0000313" key="3">
    <source>
        <dbReference type="Proteomes" id="UP000027920"/>
    </source>
</evidence>
<feature type="signal peptide" evidence="1">
    <location>
        <begin position="1"/>
        <end position="17"/>
    </location>
</feature>
<dbReference type="HOGENOM" id="CLU_059034_0_0_1"/>
<dbReference type="Proteomes" id="UP000027920">
    <property type="component" value="Unassembled WGS sequence"/>
</dbReference>
<comment type="caution">
    <text evidence="2">The sequence shown here is derived from an EMBL/GenBank/DDBJ whole genome shotgun (WGS) entry which is preliminary data.</text>
</comment>
<sequence length="385" mass="41666">MLFVLFVLTQLLAFAHAATANACDWVGATPVLYHQYDGKSCPPPRHLQENNVDCEWRVVPDDHYSCDSFCQMRTNFFYTMETPIFSNPYCYGPVICSVGANDHIFYNGKLHLGASVESGTLDDGVSGGWLGLRQGNTVSQPLFVSLGPNECGYFAFLPIVREVCGTRTWGKTHNHFRQDCGDEFHTTANACNSEILGANTGRSASAWGSGQDLKGDTIFVRTDCANHEPLPMDQQNPAYRHPGVAMPHDIREAYTAFWSQQKHVSCLAIDSAKTSCVTGNSAPRVADCVDALQNMMGKPGNSITSSSAADLGEGYTTLSKSGSCAVRLYYDDQFTRSSNCNINNIEIAAAAAKVLDKCAAGAGVRGKQPIRPDGTCGCHVVLEMG</sequence>
<accession>A0A072PR08</accession>
<gene>
    <name evidence="2" type="ORF">A1O9_05887</name>
</gene>
<organism evidence="2 3">
    <name type="scientific">Exophiala aquamarina CBS 119918</name>
    <dbReference type="NCBI Taxonomy" id="1182545"/>
    <lineage>
        <taxon>Eukaryota</taxon>
        <taxon>Fungi</taxon>
        <taxon>Dikarya</taxon>
        <taxon>Ascomycota</taxon>
        <taxon>Pezizomycotina</taxon>
        <taxon>Eurotiomycetes</taxon>
        <taxon>Chaetothyriomycetidae</taxon>
        <taxon>Chaetothyriales</taxon>
        <taxon>Herpotrichiellaceae</taxon>
        <taxon>Exophiala</taxon>
    </lineage>
</organism>
<name>A0A072PR08_9EURO</name>
<dbReference type="RefSeq" id="XP_013260555.1">
    <property type="nucleotide sequence ID" value="XM_013405101.1"/>
</dbReference>
<dbReference type="EMBL" id="AMGV01000004">
    <property type="protein sequence ID" value="KEF57965.1"/>
    <property type="molecule type" value="Genomic_DNA"/>
</dbReference>
<keyword evidence="1" id="KW-0732">Signal</keyword>
<feature type="chain" id="PRO_5001683660" description="Ecp2 effector protein domain-containing protein" evidence="1">
    <location>
        <begin position="18"/>
        <end position="385"/>
    </location>
</feature>
<dbReference type="GeneID" id="25280808"/>